<accession>A0A0M3IR96</accession>
<evidence type="ECO:0000313" key="2">
    <source>
        <dbReference type="WBParaSite" id="ALUE_0002127401-mRNA-1"/>
    </source>
</evidence>
<organism evidence="1 2">
    <name type="scientific">Ascaris lumbricoides</name>
    <name type="common">Giant roundworm</name>
    <dbReference type="NCBI Taxonomy" id="6252"/>
    <lineage>
        <taxon>Eukaryota</taxon>
        <taxon>Metazoa</taxon>
        <taxon>Ecdysozoa</taxon>
        <taxon>Nematoda</taxon>
        <taxon>Chromadorea</taxon>
        <taxon>Rhabditida</taxon>
        <taxon>Spirurina</taxon>
        <taxon>Ascaridomorpha</taxon>
        <taxon>Ascaridoidea</taxon>
        <taxon>Ascarididae</taxon>
        <taxon>Ascaris</taxon>
    </lineage>
</organism>
<dbReference type="WBParaSite" id="ALUE_0002127401-mRNA-1">
    <property type="protein sequence ID" value="ALUE_0002127401-mRNA-1"/>
    <property type="gene ID" value="ALUE_0002127401"/>
</dbReference>
<dbReference type="AlphaFoldDB" id="A0A0M3IR96"/>
<keyword evidence="1" id="KW-1185">Reference proteome</keyword>
<proteinExistence type="predicted"/>
<sequence length="58" mass="6661">MCTVLVIATLSLNQFPIPVLSHAEHDVRSCRMIFPRFRRRMTDLQSPHLLGHVAFVSD</sequence>
<reference evidence="2" key="1">
    <citation type="submission" date="2017-02" db="UniProtKB">
        <authorList>
            <consortium name="WormBaseParasite"/>
        </authorList>
    </citation>
    <scope>IDENTIFICATION</scope>
</reference>
<protein>
    <submittedName>
        <fullName evidence="2">Secreted protein</fullName>
    </submittedName>
</protein>
<evidence type="ECO:0000313" key="1">
    <source>
        <dbReference type="Proteomes" id="UP000036681"/>
    </source>
</evidence>
<name>A0A0M3IR96_ASCLU</name>
<dbReference type="Proteomes" id="UP000036681">
    <property type="component" value="Unplaced"/>
</dbReference>